<protein>
    <submittedName>
        <fullName evidence="2">Inhibitor of growth protein N-terminal histone-binding</fullName>
    </submittedName>
</protein>
<dbReference type="STRING" id="28442.SAMN05443574_12438"/>
<name>A0A1H3AF84_HALVA</name>
<proteinExistence type="predicted"/>
<organism evidence="2 3">
    <name type="scientific">Haloarcula vallismortis</name>
    <name type="common">Halobacterium vallismortis</name>
    <dbReference type="NCBI Taxonomy" id="28442"/>
    <lineage>
        <taxon>Archaea</taxon>
        <taxon>Methanobacteriati</taxon>
        <taxon>Methanobacteriota</taxon>
        <taxon>Stenosarchaea group</taxon>
        <taxon>Halobacteria</taxon>
        <taxon>Halobacteriales</taxon>
        <taxon>Haloarculaceae</taxon>
        <taxon>Haloarcula</taxon>
    </lineage>
</organism>
<dbReference type="Proteomes" id="UP000182573">
    <property type="component" value="Unassembled WGS sequence"/>
</dbReference>
<accession>A0A1H3AF84</accession>
<evidence type="ECO:0000313" key="2">
    <source>
        <dbReference type="EMBL" id="SDX28372.1"/>
    </source>
</evidence>
<gene>
    <name evidence="2" type="ORF">SAMN05443574_12438</name>
</gene>
<dbReference type="InterPro" id="IPR024610">
    <property type="entry name" value="ING_N_histone-binding"/>
</dbReference>
<evidence type="ECO:0000313" key="3">
    <source>
        <dbReference type="Proteomes" id="UP000182573"/>
    </source>
</evidence>
<reference evidence="2 3" key="1">
    <citation type="submission" date="2016-10" db="EMBL/GenBank/DDBJ databases">
        <authorList>
            <person name="de Groot N.N."/>
        </authorList>
    </citation>
    <scope>NUCLEOTIDE SEQUENCE [LARGE SCALE GENOMIC DNA]</scope>
    <source>
        <strain evidence="2 3">DSM 3756</strain>
    </source>
</reference>
<sequence>MTEELTHEERENLVEDLNNSIDDVLDESGVTELIEEFQRLADLQEEYDSRKNNAVNRVREFIHDSFPEDEVIGGKIRVRDGDVYKNNSPSKASPSEILDAVRKEERFTDEDVDRISEVLGVRGNRLKKEIENKTRVLMDDDRDFDAVTLRVKGSRRYLKLVRLDGGKSHKMQPLEDIVNKHVEELIKFVRYQDEKMQVTQEMVDRVSDAIEDIDEVFENLEEIEAGDNQ</sequence>
<dbReference type="AlphaFoldDB" id="A0A1H3AF84"/>
<evidence type="ECO:0000259" key="1">
    <source>
        <dbReference type="Pfam" id="PF12998"/>
    </source>
</evidence>
<dbReference type="Pfam" id="PF12998">
    <property type="entry name" value="ING"/>
    <property type="match status" value="1"/>
</dbReference>
<dbReference type="EMBL" id="FNOF01000024">
    <property type="protein sequence ID" value="SDX28372.1"/>
    <property type="molecule type" value="Genomic_DNA"/>
</dbReference>
<dbReference type="RefSeq" id="WP_004515739.1">
    <property type="nucleotide sequence ID" value="NZ_FNOF01000024.1"/>
</dbReference>
<feature type="domain" description="Inhibitor of growth protein N-terminal histone-binding" evidence="1">
    <location>
        <begin position="142"/>
        <end position="220"/>
    </location>
</feature>